<dbReference type="Gene3D" id="3.30.1110.10">
    <property type="match status" value="1"/>
</dbReference>
<dbReference type="CDD" id="cd01168">
    <property type="entry name" value="adenosine_kinase"/>
    <property type="match status" value="1"/>
</dbReference>
<sequence length="342" mass="36043">MTESNKITLVGMGNPLLDISAEVPDSVLTKYGLEPANAILAEEKHMPLYKELVDSYEVQYIAGGATQNSIRVAQWMLPEAGLTGFMGSIGSDEFGGKLAACAGKDGVEAHYYIDQATPTGTCAVLVNSGDRSLVANLAAANNFAPAHLETEKAKAMVDSAKFFYIAGFFLTVSVDSILAIAKPAAESGKVLAMNLSAPFLVQFFGDQMAAALPYCDFVFGNESEAAALGEKKGWGTDVATVALKLAALPKASGTRARIVVFTQGAESTIVASDGVTTEYKVDVLPKDKLVDTNGAGDAFVGGFLSQLMKNEDMAKCVDAGHWASRVIIQRSGCTFPSTCDYE</sequence>
<keyword evidence="17" id="KW-1185">Reference proteome</keyword>
<dbReference type="InterPro" id="IPR029056">
    <property type="entry name" value="Ribokinase-like"/>
</dbReference>
<dbReference type="PANTHER" id="PTHR45769">
    <property type="entry name" value="ADENOSINE KINASE"/>
    <property type="match status" value="1"/>
</dbReference>
<evidence type="ECO:0000256" key="4">
    <source>
        <dbReference type="ARBA" id="ARBA00012119"/>
    </source>
</evidence>
<evidence type="ECO:0000256" key="13">
    <source>
        <dbReference type="PIRSR" id="PIRSR601805-1"/>
    </source>
</evidence>
<evidence type="ECO:0000256" key="11">
    <source>
        <dbReference type="ARBA" id="ARBA00051362"/>
    </source>
</evidence>
<keyword evidence="5 14" id="KW-0808">Transferase</keyword>
<evidence type="ECO:0000256" key="10">
    <source>
        <dbReference type="ARBA" id="ARBA00022842"/>
    </source>
</evidence>
<evidence type="ECO:0000256" key="7">
    <source>
        <dbReference type="ARBA" id="ARBA00022741"/>
    </source>
</evidence>
<comment type="similarity">
    <text evidence="3 14">Belongs to the carbohydrate kinase PfkB family.</text>
</comment>
<evidence type="ECO:0000256" key="5">
    <source>
        <dbReference type="ARBA" id="ARBA00022679"/>
    </source>
</evidence>
<feature type="domain" description="Carbohydrate kinase PfkB" evidence="15">
    <location>
        <begin position="31"/>
        <end position="336"/>
    </location>
</feature>
<dbReference type="GO" id="GO:0044209">
    <property type="term" value="P:AMP salvage"/>
    <property type="evidence" value="ECO:0007669"/>
    <property type="project" value="UniProtKB-UniRule"/>
</dbReference>
<dbReference type="PROSITE" id="PS00584">
    <property type="entry name" value="PFKB_KINASES_2"/>
    <property type="match status" value="1"/>
</dbReference>
<dbReference type="OrthoDB" id="432447at2759"/>
<dbReference type="UniPathway" id="UPA00588">
    <property type="reaction ID" value="UER00659"/>
</dbReference>
<gene>
    <name evidence="16" type="ORF">Esi_0003_0176</name>
</gene>
<evidence type="ECO:0000256" key="2">
    <source>
        <dbReference type="ARBA" id="ARBA00004801"/>
    </source>
</evidence>
<dbReference type="InterPro" id="IPR002173">
    <property type="entry name" value="Carboh/pur_kinase_PfkB_CS"/>
</dbReference>
<dbReference type="AlphaFoldDB" id="D7FW16"/>
<evidence type="ECO:0000256" key="1">
    <source>
        <dbReference type="ARBA" id="ARBA00001946"/>
    </source>
</evidence>
<dbReference type="GO" id="GO:0006144">
    <property type="term" value="P:purine nucleobase metabolic process"/>
    <property type="evidence" value="ECO:0007669"/>
    <property type="project" value="TreeGrafter"/>
</dbReference>
<dbReference type="OMA" id="RTMCTYL"/>
<dbReference type="STRING" id="2880.D7FW16"/>
<dbReference type="SUPFAM" id="SSF53613">
    <property type="entry name" value="Ribokinase-like"/>
    <property type="match status" value="1"/>
</dbReference>
<dbReference type="GO" id="GO:0006166">
    <property type="term" value="P:purine ribonucleoside salvage"/>
    <property type="evidence" value="ECO:0007669"/>
    <property type="project" value="UniProtKB-KW"/>
</dbReference>
<evidence type="ECO:0000313" key="16">
    <source>
        <dbReference type="EMBL" id="CBJ25536.1"/>
    </source>
</evidence>
<evidence type="ECO:0000256" key="3">
    <source>
        <dbReference type="ARBA" id="ARBA00010688"/>
    </source>
</evidence>
<dbReference type="GO" id="GO:0005634">
    <property type="term" value="C:nucleus"/>
    <property type="evidence" value="ECO:0007669"/>
    <property type="project" value="TreeGrafter"/>
</dbReference>
<keyword evidence="9 14" id="KW-0067">ATP-binding</keyword>
<evidence type="ECO:0000313" key="17">
    <source>
        <dbReference type="Proteomes" id="UP000002630"/>
    </source>
</evidence>
<dbReference type="EMBL" id="FN648486">
    <property type="protein sequence ID" value="CBJ25536.1"/>
    <property type="molecule type" value="Genomic_DNA"/>
</dbReference>
<reference evidence="16 17" key="1">
    <citation type="journal article" date="2010" name="Nature">
        <title>The Ectocarpus genome and the independent evolution of multicellularity in brown algae.</title>
        <authorList>
            <person name="Cock J.M."/>
            <person name="Sterck L."/>
            <person name="Rouze P."/>
            <person name="Scornet D."/>
            <person name="Allen A.E."/>
            <person name="Amoutzias G."/>
            <person name="Anthouard V."/>
            <person name="Artiguenave F."/>
            <person name="Aury J.M."/>
            <person name="Badger J.H."/>
            <person name="Beszteri B."/>
            <person name="Billiau K."/>
            <person name="Bonnet E."/>
            <person name="Bothwell J.H."/>
            <person name="Bowler C."/>
            <person name="Boyen C."/>
            <person name="Brownlee C."/>
            <person name="Carrano C.J."/>
            <person name="Charrier B."/>
            <person name="Cho G.Y."/>
            <person name="Coelho S.M."/>
            <person name="Collen J."/>
            <person name="Corre E."/>
            <person name="Da Silva C."/>
            <person name="Delage L."/>
            <person name="Delaroque N."/>
            <person name="Dittami S.M."/>
            <person name="Doulbeau S."/>
            <person name="Elias M."/>
            <person name="Farnham G."/>
            <person name="Gachon C.M."/>
            <person name="Gschloessl B."/>
            <person name="Heesch S."/>
            <person name="Jabbari K."/>
            <person name="Jubin C."/>
            <person name="Kawai H."/>
            <person name="Kimura K."/>
            <person name="Kloareg B."/>
            <person name="Kupper F.C."/>
            <person name="Lang D."/>
            <person name="Le Bail A."/>
            <person name="Leblanc C."/>
            <person name="Lerouge P."/>
            <person name="Lohr M."/>
            <person name="Lopez P.J."/>
            <person name="Martens C."/>
            <person name="Maumus F."/>
            <person name="Michel G."/>
            <person name="Miranda-Saavedra D."/>
            <person name="Morales J."/>
            <person name="Moreau H."/>
            <person name="Motomura T."/>
            <person name="Nagasato C."/>
            <person name="Napoli C.A."/>
            <person name="Nelson D.R."/>
            <person name="Nyvall-Collen P."/>
            <person name="Peters A.F."/>
            <person name="Pommier C."/>
            <person name="Potin P."/>
            <person name="Poulain J."/>
            <person name="Quesneville H."/>
            <person name="Read B."/>
            <person name="Rensing S.A."/>
            <person name="Ritter A."/>
            <person name="Rousvoal S."/>
            <person name="Samanta M."/>
            <person name="Samson G."/>
            <person name="Schroeder D.C."/>
            <person name="Segurens B."/>
            <person name="Strittmatter M."/>
            <person name="Tonon T."/>
            <person name="Tregear J.W."/>
            <person name="Valentin K."/>
            <person name="von Dassow P."/>
            <person name="Yamagishi T."/>
            <person name="Van de Peer Y."/>
            <person name="Wincker P."/>
        </authorList>
    </citation>
    <scope>NUCLEOTIDE SEQUENCE [LARGE SCALE GENOMIC DNA]</scope>
    <source>
        <strain evidence="17">Ec32 / CCAP1310/4</strain>
    </source>
</reference>
<dbReference type="InParanoid" id="D7FW16"/>
<evidence type="ECO:0000256" key="8">
    <source>
        <dbReference type="ARBA" id="ARBA00022777"/>
    </source>
</evidence>
<dbReference type="PANTHER" id="PTHR45769:SF3">
    <property type="entry name" value="ADENOSINE KINASE"/>
    <property type="match status" value="1"/>
</dbReference>
<feature type="active site" description="Proton acceptor" evidence="13">
    <location>
        <position position="297"/>
    </location>
</feature>
<dbReference type="FunFam" id="3.40.1190.20:FF:000076">
    <property type="entry name" value="Adenosine kinase"/>
    <property type="match status" value="1"/>
</dbReference>
<dbReference type="Gene3D" id="3.40.1190.20">
    <property type="match status" value="1"/>
</dbReference>
<keyword evidence="7 14" id="KW-0547">Nucleotide-binding</keyword>
<protein>
    <recommendedName>
        <fullName evidence="12 14">Adenosine kinase</fullName>
        <shortName evidence="14">AK</shortName>
        <ecNumber evidence="4 14">2.7.1.20</ecNumber>
    </recommendedName>
    <alternativeName>
        <fullName evidence="14">Adenosine 5'-phosphotransferase</fullName>
    </alternativeName>
</protein>
<organism evidence="16 17">
    <name type="scientific">Ectocarpus siliculosus</name>
    <name type="common">Brown alga</name>
    <name type="synonym">Conferva siliculosa</name>
    <dbReference type="NCBI Taxonomy" id="2880"/>
    <lineage>
        <taxon>Eukaryota</taxon>
        <taxon>Sar</taxon>
        <taxon>Stramenopiles</taxon>
        <taxon>Ochrophyta</taxon>
        <taxon>PX clade</taxon>
        <taxon>Phaeophyceae</taxon>
        <taxon>Ectocarpales</taxon>
        <taxon>Ectocarpaceae</taxon>
        <taxon>Ectocarpus</taxon>
    </lineage>
</organism>
<keyword evidence="8 14" id="KW-0418">Kinase</keyword>
<comment type="catalytic activity">
    <reaction evidence="11 14">
        <text>adenosine + ATP = AMP + ADP + H(+)</text>
        <dbReference type="Rhea" id="RHEA:20824"/>
        <dbReference type="ChEBI" id="CHEBI:15378"/>
        <dbReference type="ChEBI" id="CHEBI:16335"/>
        <dbReference type="ChEBI" id="CHEBI:30616"/>
        <dbReference type="ChEBI" id="CHEBI:456215"/>
        <dbReference type="ChEBI" id="CHEBI:456216"/>
        <dbReference type="EC" id="2.7.1.20"/>
    </reaction>
</comment>
<evidence type="ECO:0000259" key="15">
    <source>
        <dbReference type="Pfam" id="PF00294"/>
    </source>
</evidence>
<dbReference type="Pfam" id="PF00294">
    <property type="entry name" value="PfkB"/>
    <property type="match status" value="1"/>
</dbReference>
<keyword evidence="10 14" id="KW-0460">Magnesium</keyword>
<dbReference type="GO" id="GO:0004001">
    <property type="term" value="F:adenosine kinase activity"/>
    <property type="evidence" value="ECO:0007669"/>
    <property type="project" value="UniProtKB-UniRule"/>
</dbReference>
<comment type="cofactor">
    <cofactor evidence="1 14">
        <name>Mg(2+)</name>
        <dbReference type="ChEBI" id="CHEBI:18420"/>
    </cofactor>
</comment>
<comment type="pathway">
    <text evidence="2 14">Purine metabolism; AMP biosynthesis via salvage pathway; AMP from adenosine: step 1/1.</text>
</comment>
<dbReference type="eggNOG" id="KOG2854">
    <property type="taxonomic scope" value="Eukaryota"/>
</dbReference>
<name>D7FW16_ECTSI</name>
<evidence type="ECO:0000256" key="9">
    <source>
        <dbReference type="ARBA" id="ARBA00022840"/>
    </source>
</evidence>
<dbReference type="GO" id="GO:0005524">
    <property type="term" value="F:ATP binding"/>
    <property type="evidence" value="ECO:0007669"/>
    <property type="project" value="UniProtKB-UniRule"/>
</dbReference>
<dbReference type="EMBL" id="FN649727">
    <property type="protein sequence ID" value="CBJ25536.1"/>
    <property type="molecule type" value="Genomic_DNA"/>
</dbReference>
<evidence type="ECO:0000256" key="12">
    <source>
        <dbReference type="ARBA" id="ARBA00068771"/>
    </source>
</evidence>
<proteinExistence type="inferred from homology"/>
<keyword evidence="6 14" id="KW-0660">Purine salvage</keyword>
<dbReference type="EC" id="2.7.1.20" evidence="4 14"/>
<dbReference type="InterPro" id="IPR001805">
    <property type="entry name" value="Adenokinase"/>
</dbReference>
<dbReference type="Proteomes" id="UP000002630">
    <property type="component" value="Linkage Group LG02"/>
</dbReference>
<accession>D7FW16</accession>
<dbReference type="PRINTS" id="PR00989">
    <property type="entry name" value="ADENOKINASE"/>
</dbReference>
<evidence type="ECO:0000256" key="14">
    <source>
        <dbReference type="RuleBase" id="RU368116"/>
    </source>
</evidence>
<dbReference type="GO" id="GO:0005829">
    <property type="term" value="C:cytosol"/>
    <property type="evidence" value="ECO:0007669"/>
    <property type="project" value="TreeGrafter"/>
</dbReference>
<comment type="function">
    <text evidence="14">ATP dependent phosphorylation of adenosine and other related nucleoside analogs to monophosphate derivatives.</text>
</comment>
<dbReference type="InterPro" id="IPR011611">
    <property type="entry name" value="PfkB_dom"/>
</dbReference>
<evidence type="ECO:0000256" key="6">
    <source>
        <dbReference type="ARBA" id="ARBA00022726"/>
    </source>
</evidence>